<feature type="compositionally biased region" description="Polar residues" evidence="2">
    <location>
        <begin position="16"/>
        <end position="32"/>
    </location>
</feature>
<dbReference type="Gene3D" id="2.60.40.10">
    <property type="entry name" value="Immunoglobulins"/>
    <property type="match status" value="2"/>
</dbReference>
<dbReference type="InterPro" id="IPR050991">
    <property type="entry name" value="ECM_Regulatory_Proteins"/>
</dbReference>
<organism evidence="4 5">
    <name type="scientific">Massilia forsythiae</name>
    <dbReference type="NCBI Taxonomy" id="2728020"/>
    <lineage>
        <taxon>Bacteria</taxon>
        <taxon>Pseudomonadati</taxon>
        <taxon>Pseudomonadota</taxon>
        <taxon>Betaproteobacteria</taxon>
        <taxon>Burkholderiales</taxon>
        <taxon>Oxalobacteraceae</taxon>
        <taxon>Telluria group</taxon>
        <taxon>Massilia</taxon>
    </lineage>
</organism>
<dbReference type="EMBL" id="CP051685">
    <property type="protein sequence ID" value="QJE03051.1"/>
    <property type="molecule type" value="Genomic_DNA"/>
</dbReference>
<keyword evidence="1" id="KW-0677">Repeat</keyword>
<evidence type="ECO:0000256" key="1">
    <source>
        <dbReference type="ARBA" id="ARBA00022737"/>
    </source>
</evidence>
<accession>A0A7Z2W195</accession>
<evidence type="ECO:0000256" key="2">
    <source>
        <dbReference type="SAM" id="MobiDB-lite"/>
    </source>
</evidence>
<dbReference type="SUPFAM" id="SSF49265">
    <property type="entry name" value="Fibronectin type III"/>
    <property type="match status" value="2"/>
</dbReference>
<dbReference type="SMART" id="SM00060">
    <property type="entry name" value="FN3"/>
    <property type="match status" value="2"/>
</dbReference>
<protein>
    <submittedName>
        <fullName evidence="4">Fibronectin type III domain-containing protein</fullName>
    </submittedName>
</protein>
<dbReference type="AlphaFoldDB" id="A0A7Z2W195"/>
<dbReference type="KEGG" id="mfy:HH212_26200"/>
<keyword evidence="5" id="KW-1185">Reference proteome</keyword>
<proteinExistence type="predicted"/>
<feature type="domain" description="Fibronectin type-III" evidence="3">
    <location>
        <begin position="130"/>
        <end position="217"/>
    </location>
</feature>
<dbReference type="Proteomes" id="UP000502415">
    <property type="component" value="Chromosome"/>
</dbReference>
<dbReference type="PROSITE" id="PS50853">
    <property type="entry name" value="FN3"/>
    <property type="match status" value="1"/>
</dbReference>
<dbReference type="CDD" id="cd00063">
    <property type="entry name" value="FN3"/>
    <property type="match status" value="1"/>
</dbReference>
<name>A0A7Z2W195_9BURK</name>
<dbReference type="PANTHER" id="PTHR46708">
    <property type="entry name" value="TENASCIN"/>
    <property type="match status" value="1"/>
</dbReference>
<reference evidence="4 5" key="1">
    <citation type="submission" date="2020-04" db="EMBL/GenBank/DDBJ databases">
        <title>Genome sequencing of novel species.</title>
        <authorList>
            <person name="Heo J."/>
            <person name="Kim S.-J."/>
            <person name="Kim J.-S."/>
            <person name="Hong S.-B."/>
            <person name="Kwon S.-W."/>
        </authorList>
    </citation>
    <scope>NUCLEOTIDE SEQUENCE [LARGE SCALE GENOMIC DNA]</scope>
    <source>
        <strain evidence="4 5">GN2-R2</strain>
    </source>
</reference>
<dbReference type="RefSeq" id="WP_170205132.1">
    <property type="nucleotide sequence ID" value="NZ_CP051685.1"/>
</dbReference>
<evidence type="ECO:0000313" key="4">
    <source>
        <dbReference type="EMBL" id="QJE03051.1"/>
    </source>
</evidence>
<sequence>MTGFSAVGMTAVGGPRSTSTQASTPVPTDTTAPTLSGSLVISAITAGGAHAAWPAASDDTGVAGYEFSCDTGTPAWVDVGSVLSLDISGKSASTAYTARVRAYDAAGNRSSALTAPLTTNAALDTAAPTMSGAITLTSITSSGAHAAWPEAADNVAVAGYEFSCDTGVPSWVDVGAARVADPSGLSPATNYTARVRSYDAAGNRSAPLTAPLTTAPATQPPAGSVDVTKVPMARIVVFEGGARVVAFAGGTRIVRF</sequence>
<evidence type="ECO:0000259" key="3">
    <source>
        <dbReference type="PROSITE" id="PS50853"/>
    </source>
</evidence>
<dbReference type="InterPro" id="IPR036116">
    <property type="entry name" value="FN3_sf"/>
</dbReference>
<dbReference type="Pfam" id="PF12245">
    <property type="entry name" value="Big_3_2"/>
    <property type="match status" value="1"/>
</dbReference>
<dbReference type="InterPro" id="IPR003961">
    <property type="entry name" value="FN3_dom"/>
</dbReference>
<evidence type="ECO:0000313" key="5">
    <source>
        <dbReference type="Proteomes" id="UP000502415"/>
    </source>
</evidence>
<gene>
    <name evidence="4" type="ORF">HH212_26200</name>
</gene>
<feature type="region of interest" description="Disordered" evidence="2">
    <location>
        <begin position="10"/>
        <end position="32"/>
    </location>
</feature>
<dbReference type="PANTHER" id="PTHR46708:SF2">
    <property type="entry name" value="FIBRONECTIN TYPE-III DOMAIN-CONTAINING PROTEIN"/>
    <property type="match status" value="1"/>
</dbReference>
<dbReference type="InterPro" id="IPR022038">
    <property type="entry name" value="Ig-like_bact"/>
</dbReference>
<dbReference type="InterPro" id="IPR013783">
    <property type="entry name" value="Ig-like_fold"/>
</dbReference>